<dbReference type="Pfam" id="PF06703">
    <property type="entry name" value="SPC25"/>
    <property type="match status" value="1"/>
</dbReference>
<protein>
    <recommendedName>
        <fullName evidence="3">Signal peptidase complex subunit 2</fullName>
    </recommendedName>
</protein>
<gene>
    <name evidence="10" type="ORF">AC631_05303</name>
</gene>
<dbReference type="GO" id="GO:0006465">
    <property type="term" value="P:signal peptide processing"/>
    <property type="evidence" value="ECO:0007669"/>
    <property type="project" value="InterPro"/>
</dbReference>
<evidence type="ECO:0000256" key="8">
    <source>
        <dbReference type="ARBA" id="ARBA00045608"/>
    </source>
</evidence>
<dbReference type="GeneID" id="26842312"/>
<dbReference type="OrthoDB" id="29558at2759"/>
<name>A0A0V1PSF7_9ASCO</name>
<comment type="function">
    <text evidence="8">Component of the signal peptidase complex (SPC) which catalyzes the cleavage of N-terminal signal sequences from nascent proteins as they are translocated into the lumen of the endoplasmic reticulum. Enhances the enzymatic activity of SPC and facilitates the interactions between different components of the translocation site.</text>
</comment>
<evidence type="ECO:0000256" key="3">
    <source>
        <dbReference type="ARBA" id="ARBA00017057"/>
    </source>
</evidence>
<sequence length="174" mass="20068">MSALKKTNLNSIVQLRATCDDNLHASLSELGYTQSFSLIDTKLALGYLTVVIAGLLYVVDKKFGFEKTYNVTVISVILYFLISAILFYLTSTKKYKNVKYVGYDVNNKKILVATWTKKYDPIYHLKIRFNDEESSAIVTSFEFMKVFDAFGYYKQDELTRLLKNELEKIDKKSD</sequence>
<dbReference type="PANTHER" id="PTHR13085:SF0">
    <property type="entry name" value="SIGNAL PEPTIDASE COMPLEX SUBUNIT 2"/>
    <property type="match status" value="1"/>
</dbReference>
<dbReference type="GO" id="GO:0005787">
    <property type="term" value="C:signal peptidase complex"/>
    <property type="evidence" value="ECO:0007669"/>
    <property type="project" value="InterPro"/>
</dbReference>
<evidence type="ECO:0000256" key="5">
    <source>
        <dbReference type="ARBA" id="ARBA00022824"/>
    </source>
</evidence>
<evidence type="ECO:0000256" key="2">
    <source>
        <dbReference type="ARBA" id="ARBA00007324"/>
    </source>
</evidence>
<evidence type="ECO:0000256" key="7">
    <source>
        <dbReference type="ARBA" id="ARBA00023136"/>
    </source>
</evidence>
<proteinExistence type="inferred from homology"/>
<evidence type="ECO:0000256" key="9">
    <source>
        <dbReference type="SAM" id="Phobius"/>
    </source>
</evidence>
<dbReference type="PANTHER" id="PTHR13085">
    <property type="entry name" value="MICROSOMAL SIGNAL PEPTIDASE 25 KDA SUBUNIT"/>
    <property type="match status" value="1"/>
</dbReference>
<comment type="caution">
    <text evidence="10">The sequence shown here is derived from an EMBL/GenBank/DDBJ whole genome shotgun (WGS) entry which is preliminary data.</text>
</comment>
<dbReference type="RefSeq" id="XP_015465045.1">
    <property type="nucleotide sequence ID" value="XM_015614132.1"/>
</dbReference>
<keyword evidence="11" id="KW-1185">Reference proteome</keyword>
<reference evidence="10 11" key="1">
    <citation type="submission" date="2015-11" db="EMBL/GenBank/DDBJ databases">
        <title>The genome of Debaryomyces fabryi.</title>
        <authorList>
            <person name="Tafer H."/>
            <person name="Lopandic K."/>
        </authorList>
    </citation>
    <scope>NUCLEOTIDE SEQUENCE [LARGE SCALE GENOMIC DNA]</scope>
    <source>
        <strain evidence="10 11">CBS 789</strain>
    </source>
</reference>
<evidence type="ECO:0000313" key="10">
    <source>
        <dbReference type="EMBL" id="KRZ98942.1"/>
    </source>
</evidence>
<comment type="similarity">
    <text evidence="2">Belongs to the SPCS2 family.</text>
</comment>
<evidence type="ECO:0000313" key="11">
    <source>
        <dbReference type="Proteomes" id="UP000054251"/>
    </source>
</evidence>
<dbReference type="Proteomes" id="UP000054251">
    <property type="component" value="Unassembled WGS sequence"/>
</dbReference>
<keyword evidence="4 9" id="KW-0812">Transmembrane</keyword>
<evidence type="ECO:0000256" key="4">
    <source>
        <dbReference type="ARBA" id="ARBA00022692"/>
    </source>
</evidence>
<organism evidence="10 11">
    <name type="scientific">Debaryomyces fabryi</name>
    <dbReference type="NCBI Taxonomy" id="58627"/>
    <lineage>
        <taxon>Eukaryota</taxon>
        <taxon>Fungi</taxon>
        <taxon>Dikarya</taxon>
        <taxon>Ascomycota</taxon>
        <taxon>Saccharomycotina</taxon>
        <taxon>Pichiomycetes</taxon>
        <taxon>Debaryomycetaceae</taxon>
        <taxon>Debaryomyces</taxon>
    </lineage>
</organism>
<comment type="subcellular location">
    <subcellularLocation>
        <location evidence="1">Endoplasmic reticulum membrane</location>
        <topology evidence="1">Multi-pass membrane protein</topology>
    </subcellularLocation>
</comment>
<dbReference type="EMBL" id="LMYN01000190">
    <property type="protein sequence ID" value="KRZ98942.1"/>
    <property type="molecule type" value="Genomic_DNA"/>
</dbReference>
<dbReference type="GO" id="GO:0045047">
    <property type="term" value="P:protein targeting to ER"/>
    <property type="evidence" value="ECO:0007669"/>
    <property type="project" value="TreeGrafter"/>
</dbReference>
<keyword evidence="6 9" id="KW-1133">Transmembrane helix</keyword>
<dbReference type="AlphaFoldDB" id="A0A0V1PSF7"/>
<feature type="transmembrane region" description="Helical" evidence="9">
    <location>
        <begin position="43"/>
        <end position="59"/>
    </location>
</feature>
<evidence type="ECO:0000256" key="6">
    <source>
        <dbReference type="ARBA" id="ARBA00022989"/>
    </source>
</evidence>
<dbReference type="InterPro" id="IPR009582">
    <property type="entry name" value="Spc2/SPCS2"/>
</dbReference>
<feature type="transmembrane region" description="Helical" evidence="9">
    <location>
        <begin position="71"/>
        <end position="89"/>
    </location>
</feature>
<evidence type="ECO:0000256" key="1">
    <source>
        <dbReference type="ARBA" id="ARBA00004477"/>
    </source>
</evidence>
<keyword evidence="5" id="KW-0256">Endoplasmic reticulum</keyword>
<accession>A0A0V1PSF7</accession>
<keyword evidence="7 9" id="KW-0472">Membrane</keyword>